<evidence type="ECO:0000313" key="2">
    <source>
        <dbReference type="Proteomes" id="UP001055879"/>
    </source>
</evidence>
<name>A0ACB9A9H2_ARCLA</name>
<organism evidence="1 2">
    <name type="scientific">Arctium lappa</name>
    <name type="common">Greater burdock</name>
    <name type="synonym">Lappa major</name>
    <dbReference type="NCBI Taxonomy" id="4217"/>
    <lineage>
        <taxon>Eukaryota</taxon>
        <taxon>Viridiplantae</taxon>
        <taxon>Streptophyta</taxon>
        <taxon>Embryophyta</taxon>
        <taxon>Tracheophyta</taxon>
        <taxon>Spermatophyta</taxon>
        <taxon>Magnoliopsida</taxon>
        <taxon>eudicotyledons</taxon>
        <taxon>Gunneridae</taxon>
        <taxon>Pentapetalae</taxon>
        <taxon>asterids</taxon>
        <taxon>campanulids</taxon>
        <taxon>Asterales</taxon>
        <taxon>Asteraceae</taxon>
        <taxon>Carduoideae</taxon>
        <taxon>Cardueae</taxon>
        <taxon>Arctiinae</taxon>
        <taxon>Arctium</taxon>
    </lineage>
</organism>
<gene>
    <name evidence="1" type="ORF">L6452_24869</name>
</gene>
<dbReference type="Proteomes" id="UP001055879">
    <property type="component" value="Linkage Group LG08"/>
</dbReference>
<evidence type="ECO:0000313" key="1">
    <source>
        <dbReference type="EMBL" id="KAI3706852.1"/>
    </source>
</evidence>
<keyword evidence="2" id="KW-1185">Reference proteome</keyword>
<protein>
    <submittedName>
        <fullName evidence="1">Uncharacterized protein</fullName>
    </submittedName>
</protein>
<reference evidence="2" key="1">
    <citation type="journal article" date="2022" name="Mol. Ecol. Resour.">
        <title>The genomes of chicory, endive, great burdock and yacon provide insights into Asteraceae palaeo-polyploidization history and plant inulin production.</title>
        <authorList>
            <person name="Fan W."/>
            <person name="Wang S."/>
            <person name="Wang H."/>
            <person name="Wang A."/>
            <person name="Jiang F."/>
            <person name="Liu H."/>
            <person name="Zhao H."/>
            <person name="Xu D."/>
            <person name="Zhang Y."/>
        </authorList>
    </citation>
    <scope>NUCLEOTIDE SEQUENCE [LARGE SCALE GENOMIC DNA]</scope>
    <source>
        <strain evidence="2">cv. Niubang</strain>
    </source>
</reference>
<comment type="caution">
    <text evidence="1">The sequence shown here is derived from an EMBL/GenBank/DDBJ whole genome shotgun (WGS) entry which is preliminary data.</text>
</comment>
<sequence length="443" mass="48981">MKILVGFLFILILNFQIIDSDARPNKLILVSAISVHESSPAVAPMEDFSPGTHGDIPRHQTHSNNKLVIGLIAASCLMGIIFLPLMCLWICRRKKIYKSSKISAKRLDSLRGLPLTSFIGRTNSTLKPSSEKRSVAVMNYDLLEAATNDFKSEILGEGGFGCVYKAQLEDNLLVAVKRLDNQSPSAIKEFQTEIDILSKIQHPNIISLLGYCVHDETKLLVYELMHNGSLETQLHGPSSGSNLTWHCRMKIALDTARGLEYLHEHCKPSVIHRDMKSSNILLDSKFNAKLSDFGLAVMNGANTKNIKLSGTLGYVAPEYLLNGKLTDKSDVYAFGVVLLELLLKRRPVEKLAPSECQSIVTWAMPQLTDRSKLPSVIDPVIRDTMDLKHLYQVAAVAVLCVQPEPSYRPLITDVLHSLVPLVPVELGGTLRVAENRVAATLEP</sequence>
<accession>A0ACB9A9H2</accession>
<dbReference type="EMBL" id="CM042054">
    <property type="protein sequence ID" value="KAI3706852.1"/>
    <property type="molecule type" value="Genomic_DNA"/>
</dbReference>
<reference evidence="1 2" key="2">
    <citation type="journal article" date="2022" name="Mol. Ecol. Resour.">
        <title>The genomes of chicory, endive, great burdock and yacon provide insights into Asteraceae paleo-polyploidization history and plant inulin production.</title>
        <authorList>
            <person name="Fan W."/>
            <person name="Wang S."/>
            <person name="Wang H."/>
            <person name="Wang A."/>
            <person name="Jiang F."/>
            <person name="Liu H."/>
            <person name="Zhao H."/>
            <person name="Xu D."/>
            <person name="Zhang Y."/>
        </authorList>
    </citation>
    <scope>NUCLEOTIDE SEQUENCE [LARGE SCALE GENOMIC DNA]</scope>
    <source>
        <strain evidence="2">cv. Niubang</strain>
    </source>
</reference>
<proteinExistence type="predicted"/>